<keyword evidence="1" id="KW-0805">Transcription regulation</keyword>
<keyword evidence="6" id="KW-1185">Reference proteome</keyword>
<dbReference type="InterPro" id="IPR009057">
    <property type="entry name" value="Homeodomain-like_sf"/>
</dbReference>
<evidence type="ECO:0000313" key="6">
    <source>
        <dbReference type="Proteomes" id="UP001499974"/>
    </source>
</evidence>
<organism evidence="5 6">
    <name type="scientific">Nocardioides conyzicola</name>
    <dbReference type="NCBI Taxonomy" id="1651781"/>
    <lineage>
        <taxon>Bacteria</taxon>
        <taxon>Bacillati</taxon>
        <taxon>Actinomycetota</taxon>
        <taxon>Actinomycetes</taxon>
        <taxon>Propionibacteriales</taxon>
        <taxon>Nocardioidaceae</taxon>
        <taxon>Nocardioides</taxon>
    </lineage>
</organism>
<evidence type="ECO:0000256" key="2">
    <source>
        <dbReference type="ARBA" id="ARBA00023125"/>
    </source>
</evidence>
<gene>
    <name evidence="5" type="ORF">GCM10023349_42970</name>
</gene>
<dbReference type="InterPro" id="IPR050204">
    <property type="entry name" value="AraC_XylS_family_regulators"/>
</dbReference>
<dbReference type="PANTHER" id="PTHR46796:SF15">
    <property type="entry name" value="BLL1074 PROTEIN"/>
    <property type="match status" value="1"/>
</dbReference>
<dbReference type="SMART" id="SM00342">
    <property type="entry name" value="HTH_ARAC"/>
    <property type="match status" value="1"/>
</dbReference>
<protein>
    <submittedName>
        <fullName evidence="5">AraC family transcriptional regulator</fullName>
    </submittedName>
</protein>
<reference evidence="6" key="1">
    <citation type="journal article" date="2019" name="Int. J. Syst. Evol. Microbiol.">
        <title>The Global Catalogue of Microorganisms (GCM) 10K type strain sequencing project: providing services to taxonomists for standard genome sequencing and annotation.</title>
        <authorList>
            <consortium name="The Broad Institute Genomics Platform"/>
            <consortium name="The Broad Institute Genome Sequencing Center for Infectious Disease"/>
            <person name="Wu L."/>
            <person name="Ma J."/>
        </authorList>
    </citation>
    <scope>NUCLEOTIDE SEQUENCE [LARGE SCALE GENOMIC DNA]</scope>
    <source>
        <strain evidence="6">JCM 18531</strain>
    </source>
</reference>
<dbReference type="PANTHER" id="PTHR46796">
    <property type="entry name" value="HTH-TYPE TRANSCRIPTIONAL ACTIVATOR RHAS-RELATED"/>
    <property type="match status" value="1"/>
</dbReference>
<sequence>MAPVAPALAPYVASLTAYDVDLGAPGVHRGLPSTTLTFVLPVGQPLDVGWRGVPGSRAARWSTLSGLHAHPAEIHHDGTQVGVQLALTTAGARALFGMPAAELAGEMLELADVAPSLRDLPERLAECSAAQRVRVVERALSAELARHGVAGPRAEVGQALARLTRGDAVQDVADDVGYSRRHLATLVRHECGLTPQEVRRLGRFERSRAVLGRMPLAEAAFRCGYADQSHLTREWVALAGCPPTTWLREEFPFLQDLDGPEASG</sequence>
<keyword evidence="2" id="KW-0238">DNA-binding</keyword>
<keyword evidence="3" id="KW-0804">Transcription</keyword>
<dbReference type="Pfam" id="PF12833">
    <property type="entry name" value="HTH_18"/>
    <property type="match status" value="1"/>
</dbReference>
<evidence type="ECO:0000256" key="1">
    <source>
        <dbReference type="ARBA" id="ARBA00023015"/>
    </source>
</evidence>
<dbReference type="Proteomes" id="UP001499974">
    <property type="component" value="Unassembled WGS sequence"/>
</dbReference>
<dbReference type="RefSeq" id="WP_345523740.1">
    <property type="nucleotide sequence ID" value="NZ_BAABKM010000004.1"/>
</dbReference>
<name>A0ABP8Y0W2_9ACTN</name>
<evidence type="ECO:0000259" key="4">
    <source>
        <dbReference type="PROSITE" id="PS01124"/>
    </source>
</evidence>
<dbReference type="Gene3D" id="1.10.10.60">
    <property type="entry name" value="Homeodomain-like"/>
    <property type="match status" value="1"/>
</dbReference>
<evidence type="ECO:0000313" key="5">
    <source>
        <dbReference type="EMBL" id="GAA4718395.1"/>
    </source>
</evidence>
<dbReference type="SUPFAM" id="SSF46689">
    <property type="entry name" value="Homeodomain-like"/>
    <property type="match status" value="1"/>
</dbReference>
<dbReference type="InterPro" id="IPR018060">
    <property type="entry name" value="HTH_AraC"/>
</dbReference>
<accession>A0ABP8Y0W2</accession>
<comment type="caution">
    <text evidence="5">The sequence shown here is derived from an EMBL/GenBank/DDBJ whole genome shotgun (WGS) entry which is preliminary data.</text>
</comment>
<dbReference type="PROSITE" id="PS01124">
    <property type="entry name" value="HTH_ARAC_FAMILY_2"/>
    <property type="match status" value="1"/>
</dbReference>
<feature type="domain" description="HTH araC/xylS-type" evidence="4">
    <location>
        <begin position="169"/>
        <end position="249"/>
    </location>
</feature>
<proteinExistence type="predicted"/>
<dbReference type="EMBL" id="BAABKM010000004">
    <property type="protein sequence ID" value="GAA4718395.1"/>
    <property type="molecule type" value="Genomic_DNA"/>
</dbReference>
<evidence type="ECO:0000256" key="3">
    <source>
        <dbReference type="ARBA" id="ARBA00023163"/>
    </source>
</evidence>